<dbReference type="AlphaFoldDB" id="A0A398CSD6"/>
<evidence type="ECO:0000313" key="1">
    <source>
        <dbReference type="EMBL" id="RIE02707.1"/>
    </source>
</evidence>
<gene>
    <name evidence="1" type="ORF">D3H35_18825</name>
</gene>
<reference evidence="1 2" key="1">
    <citation type="submission" date="2018-09" db="EMBL/GenBank/DDBJ databases">
        <title>Cohnella cavernae sp. nov., isolated from a karst cave.</title>
        <authorList>
            <person name="Zhu H."/>
        </authorList>
    </citation>
    <scope>NUCLEOTIDE SEQUENCE [LARGE SCALE GENOMIC DNA]</scope>
    <source>
        <strain evidence="1 2">K2E09-144</strain>
    </source>
</reference>
<accession>A0A398CSD6</accession>
<dbReference type="OrthoDB" id="1723494at2"/>
<name>A0A398CSD6_9BACL</name>
<evidence type="ECO:0000313" key="2">
    <source>
        <dbReference type="Proteomes" id="UP000266340"/>
    </source>
</evidence>
<protein>
    <recommendedName>
        <fullName evidence="3">SLH domain-containing protein</fullName>
    </recommendedName>
</protein>
<sequence length="79" mass="8434">MPFATQKPQEKLAEASLASFTDAVSRAGDGPRERCETVVAAGIQAWDGSGRLNPGGYATRAQAPRIAVERLLQKLGFMD</sequence>
<dbReference type="EMBL" id="QXJM01000039">
    <property type="protein sequence ID" value="RIE02707.1"/>
    <property type="molecule type" value="Genomic_DNA"/>
</dbReference>
<proteinExistence type="predicted"/>
<comment type="caution">
    <text evidence="1">The sequence shown here is derived from an EMBL/GenBank/DDBJ whole genome shotgun (WGS) entry which is preliminary data.</text>
</comment>
<organism evidence="1 2">
    <name type="scientific">Cohnella faecalis</name>
    <dbReference type="NCBI Taxonomy" id="2315694"/>
    <lineage>
        <taxon>Bacteria</taxon>
        <taxon>Bacillati</taxon>
        <taxon>Bacillota</taxon>
        <taxon>Bacilli</taxon>
        <taxon>Bacillales</taxon>
        <taxon>Paenibacillaceae</taxon>
        <taxon>Cohnella</taxon>
    </lineage>
</organism>
<dbReference type="RefSeq" id="WP_119150745.1">
    <property type="nucleotide sequence ID" value="NZ_QXJM01000039.1"/>
</dbReference>
<keyword evidence="2" id="KW-1185">Reference proteome</keyword>
<evidence type="ECO:0008006" key="3">
    <source>
        <dbReference type="Google" id="ProtNLM"/>
    </source>
</evidence>
<dbReference type="Proteomes" id="UP000266340">
    <property type="component" value="Unassembled WGS sequence"/>
</dbReference>